<dbReference type="SMART" id="SM00530">
    <property type="entry name" value="HTH_XRE"/>
    <property type="match status" value="1"/>
</dbReference>
<dbReference type="Pfam" id="PF19054">
    <property type="entry name" value="DUF5753"/>
    <property type="match status" value="1"/>
</dbReference>
<dbReference type="InterPro" id="IPR001387">
    <property type="entry name" value="Cro/C1-type_HTH"/>
</dbReference>
<dbReference type="CDD" id="cd00093">
    <property type="entry name" value="HTH_XRE"/>
    <property type="match status" value="1"/>
</dbReference>
<dbReference type="AlphaFoldDB" id="A0A7K0D0A2"/>
<evidence type="ECO:0000259" key="1">
    <source>
        <dbReference type="PROSITE" id="PS50943"/>
    </source>
</evidence>
<dbReference type="PROSITE" id="PS50943">
    <property type="entry name" value="HTH_CROC1"/>
    <property type="match status" value="1"/>
</dbReference>
<accession>A0A7K0D0A2</accession>
<dbReference type="Proteomes" id="UP000438448">
    <property type="component" value="Unassembled WGS sequence"/>
</dbReference>
<dbReference type="InterPro" id="IPR010982">
    <property type="entry name" value="Lambda_DNA-bd_dom_sf"/>
</dbReference>
<protein>
    <recommendedName>
        <fullName evidence="1">HTH cro/C1-type domain-containing protein</fullName>
    </recommendedName>
</protein>
<dbReference type="GO" id="GO:0003677">
    <property type="term" value="F:DNA binding"/>
    <property type="evidence" value="ECO:0007669"/>
    <property type="project" value="InterPro"/>
</dbReference>
<evidence type="ECO:0000313" key="3">
    <source>
        <dbReference type="Proteomes" id="UP000438448"/>
    </source>
</evidence>
<dbReference type="OrthoDB" id="4285266at2"/>
<proteinExistence type="predicted"/>
<keyword evidence="3" id="KW-1185">Reference proteome</keyword>
<organism evidence="2 3">
    <name type="scientific">Nocardia macrotermitis</name>
    <dbReference type="NCBI Taxonomy" id="2585198"/>
    <lineage>
        <taxon>Bacteria</taxon>
        <taxon>Bacillati</taxon>
        <taxon>Actinomycetota</taxon>
        <taxon>Actinomycetes</taxon>
        <taxon>Mycobacteriales</taxon>
        <taxon>Nocardiaceae</taxon>
        <taxon>Nocardia</taxon>
    </lineage>
</organism>
<dbReference type="EMBL" id="WEGK01000002">
    <property type="protein sequence ID" value="MQY18364.1"/>
    <property type="molecule type" value="Genomic_DNA"/>
</dbReference>
<dbReference type="Pfam" id="PF13560">
    <property type="entry name" value="HTH_31"/>
    <property type="match status" value="1"/>
</dbReference>
<dbReference type="SUPFAM" id="SSF47413">
    <property type="entry name" value="lambda repressor-like DNA-binding domains"/>
    <property type="match status" value="1"/>
</dbReference>
<reference evidence="2 3" key="1">
    <citation type="submission" date="2019-10" db="EMBL/GenBank/DDBJ databases">
        <title>Nocardia macrotermitis sp. nov. and Nocardia aurantia sp. nov., isolated from the gut of fungus growing-termite Macrotermes natalensis.</title>
        <authorList>
            <person name="Benndorf R."/>
            <person name="Schwitalla J."/>
            <person name="Martin K."/>
            <person name="De Beer W."/>
            <person name="Kaster A.-K."/>
            <person name="Vollmers J."/>
            <person name="Poulsen M."/>
            <person name="Beemelmanns C."/>
        </authorList>
    </citation>
    <scope>NUCLEOTIDE SEQUENCE [LARGE SCALE GENOMIC DNA]</scope>
    <source>
        <strain evidence="2 3">RB20</strain>
    </source>
</reference>
<sequence>MTAEEARIDLVTTPLEQRGPTALRIMVGGQLRKLREARNITPQVAGEHIRGSHAKISRLELGRTGYKIRDVNDLLTLYGVTDPAQRESFLNLVAMANEQGWWHGYSDLLPSWFENYLGLEGDAKSIRTYEGQLVPGLLQTDAYARAVVSLAHGEREVDRRVELRRRRQQILDLHNGPTLWAVLDESVLHRPVGSRDILREQLIYLEQMSHRTNITIQILPYRAGGHAAVGGSFSILRFNEQEIPDVVYLEQMASALYLDRPDDLELYREVMDRLSIQADPPGHSQELLRAAAAELG</sequence>
<dbReference type="Gene3D" id="1.10.260.40">
    <property type="entry name" value="lambda repressor-like DNA-binding domains"/>
    <property type="match status" value="1"/>
</dbReference>
<gene>
    <name evidence="2" type="ORF">NRB20_14400</name>
</gene>
<name>A0A7K0D0A2_9NOCA</name>
<dbReference type="RefSeq" id="WP_153408497.1">
    <property type="nucleotide sequence ID" value="NZ_WEGK01000002.1"/>
</dbReference>
<comment type="caution">
    <text evidence="2">The sequence shown here is derived from an EMBL/GenBank/DDBJ whole genome shotgun (WGS) entry which is preliminary data.</text>
</comment>
<feature type="domain" description="HTH cro/C1-type" evidence="1">
    <location>
        <begin position="31"/>
        <end position="86"/>
    </location>
</feature>
<evidence type="ECO:0000313" key="2">
    <source>
        <dbReference type="EMBL" id="MQY18364.1"/>
    </source>
</evidence>
<dbReference type="InterPro" id="IPR043917">
    <property type="entry name" value="DUF5753"/>
</dbReference>